<protein>
    <submittedName>
        <fullName evidence="3">Uncharacterized protein LOC107427212</fullName>
    </submittedName>
</protein>
<sequence length="210" mass="22959">MGTAILRSQDCLQSRFQHETLILSHSVRSRRKPSYSYPTSTGDASKGGDVSQSRRRKRSPVGLQSSPPQQQLDRERNRFADRSMEARVPAKNLVMGQVKILKRGETLSVSPVKNNNRGGGLSGENNRKPRAKSEEDLDLVLGSTDRLGPDPEMVQKQIRVAEFKVVDGVYAGSAAFYSSPPPSSVPLPAFLGKNGAATSDLRRILGLDLD</sequence>
<organism evidence="2 3">
    <name type="scientific">Ziziphus jujuba</name>
    <name type="common">Chinese jujube</name>
    <name type="synonym">Ziziphus sativa</name>
    <dbReference type="NCBI Taxonomy" id="326968"/>
    <lineage>
        <taxon>Eukaryota</taxon>
        <taxon>Viridiplantae</taxon>
        <taxon>Streptophyta</taxon>
        <taxon>Embryophyta</taxon>
        <taxon>Tracheophyta</taxon>
        <taxon>Spermatophyta</taxon>
        <taxon>Magnoliopsida</taxon>
        <taxon>eudicotyledons</taxon>
        <taxon>Gunneridae</taxon>
        <taxon>Pentapetalae</taxon>
        <taxon>rosids</taxon>
        <taxon>fabids</taxon>
        <taxon>Rosales</taxon>
        <taxon>Rhamnaceae</taxon>
        <taxon>Paliureae</taxon>
        <taxon>Ziziphus</taxon>
    </lineage>
</organism>
<evidence type="ECO:0000313" key="2">
    <source>
        <dbReference type="Proteomes" id="UP001652623"/>
    </source>
</evidence>
<evidence type="ECO:0000256" key="1">
    <source>
        <dbReference type="SAM" id="MobiDB-lite"/>
    </source>
</evidence>
<name>A0ABM3IKY7_ZIZJJ</name>
<feature type="region of interest" description="Disordered" evidence="1">
    <location>
        <begin position="109"/>
        <end position="134"/>
    </location>
</feature>
<gene>
    <name evidence="3" type="primary">LOC107427212</name>
</gene>
<feature type="region of interest" description="Disordered" evidence="1">
    <location>
        <begin position="26"/>
        <end position="75"/>
    </location>
</feature>
<feature type="compositionally biased region" description="Polar residues" evidence="1">
    <location>
        <begin position="62"/>
        <end position="71"/>
    </location>
</feature>
<dbReference type="RefSeq" id="XP_048330740.2">
    <property type="nucleotide sequence ID" value="XM_048474783.2"/>
</dbReference>
<dbReference type="PANTHER" id="PTHR33670">
    <property type="entry name" value="SPLICING FACTOR, PROLINE- AND GLUTAMINE-RICH-LIKE"/>
    <property type="match status" value="1"/>
</dbReference>
<evidence type="ECO:0000313" key="3">
    <source>
        <dbReference type="RefSeq" id="XP_048330740.2"/>
    </source>
</evidence>
<feature type="compositionally biased region" description="Basic and acidic residues" evidence="1">
    <location>
        <begin position="125"/>
        <end position="134"/>
    </location>
</feature>
<reference evidence="3" key="2">
    <citation type="submission" date="2025-08" db="UniProtKB">
        <authorList>
            <consortium name="RefSeq"/>
        </authorList>
    </citation>
    <scope>IDENTIFICATION</scope>
    <source>
        <tissue evidence="3">Seedling</tissue>
    </source>
</reference>
<dbReference type="PANTHER" id="PTHR33670:SF15">
    <property type="entry name" value="OS02G0797600 PROTEIN"/>
    <property type="match status" value="1"/>
</dbReference>
<accession>A0ABM3IKY7</accession>
<keyword evidence="2" id="KW-1185">Reference proteome</keyword>
<dbReference type="GeneID" id="107427212"/>
<reference evidence="2" key="1">
    <citation type="submission" date="2025-05" db="UniProtKB">
        <authorList>
            <consortium name="RefSeq"/>
        </authorList>
    </citation>
    <scope>NUCLEOTIDE SEQUENCE [LARGE SCALE GENOMIC DNA]</scope>
</reference>
<dbReference type="Proteomes" id="UP001652623">
    <property type="component" value="Chromosome 1"/>
</dbReference>
<proteinExistence type="predicted"/>